<comment type="caution">
    <text evidence="1">The sequence shown here is derived from an EMBL/GenBank/DDBJ whole genome shotgun (WGS) entry which is preliminary data.</text>
</comment>
<dbReference type="AlphaFoldDB" id="A0A1J6JQW5"/>
<evidence type="ECO:0000313" key="2">
    <source>
        <dbReference type="Proteomes" id="UP000187609"/>
    </source>
</evidence>
<reference evidence="1" key="1">
    <citation type="submission" date="2016-11" db="EMBL/GenBank/DDBJ databases">
        <title>The genome of Nicotiana attenuata.</title>
        <authorList>
            <person name="Xu S."/>
            <person name="Brockmoeller T."/>
            <person name="Gaquerel E."/>
            <person name="Navarro A."/>
            <person name="Kuhl H."/>
            <person name="Gase K."/>
            <person name="Ling Z."/>
            <person name="Zhou W."/>
            <person name="Kreitzer C."/>
            <person name="Stanke M."/>
            <person name="Tang H."/>
            <person name="Lyons E."/>
            <person name="Pandey P."/>
            <person name="Pandey S.P."/>
            <person name="Timmermann B."/>
            <person name="Baldwin I.T."/>
        </authorList>
    </citation>
    <scope>NUCLEOTIDE SEQUENCE [LARGE SCALE GENOMIC DNA]</scope>
    <source>
        <strain evidence="1">UT</strain>
    </source>
</reference>
<proteinExistence type="predicted"/>
<gene>
    <name evidence="1" type="ORF">A4A49_58363</name>
</gene>
<name>A0A1J6JQW5_NICAT</name>
<evidence type="ECO:0000313" key="1">
    <source>
        <dbReference type="EMBL" id="OIT20162.1"/>
    </source>
</evidence>
<sequence length="83" mass="9727">MVYYVDDEVNKGWSTVVHLKPRDLYDMGGEGDNEFPENELFPVQDLDQHFGDVNDLLLYREDETDEILSDHDIENEIGEDEHI</sequence>
<accession>A0A1J6JQW5</accession>
<dbReference type="Proteomes" id="UP000187609">
    <property type="component" value="Unassembled WGS sequence"/>
</dbReference>
<dbReference type="EMBL" id="MJEQ01005663">
    <property type="protein sequence ID" value="OIT20162.1"/>
    <property type="molecule type" value="Genomic_DNA"/>
</dbReference>
<dbReference type="Gramene" id="OIT20162">
    <property type="protein sequence ID" value="OIT20162"/>
    <property type="gene ID" value="A4A49_58363"/>
</dbReference>
<organism evidence="1 2">
    <name type="scientific">Nicotiana attenuata</name>
    <name type="common">Coyote tobacco</name>
    <dbReference type="NCBI Taxonomy" id="49451"/>
    <lineage>
        <taxon>Eukaryota</taxon>
        <taxon>Viridiplantae</taxon>
        <taxon>Streptophyta</taxon>
        <taxon>Embryophyta</taxon>
        <taxon>Tracheophyta</taxon>
        <taxon>Spermatophyta</taxon>
        <taxon>Magnoliopsida</taxon>
        <taxon>eudicotyledons</taxon>
        <taxon>Gunneridae</taxon>
        <taxon>Pentapetalae</taxon>
        <taxon>asterids</taxon>
        <taxon>lamiids</taxon>
        <taxon>Solanales</taxon>
        <taxon>Solanaceae</taxon>
        <taxon>Nicotianoideae</taxon>
        <taxon>Nicotianeae</taxon>
        <taxon>Nicotiana</taxon>
    </lineage>
</organism>
<keyword evidence="2" id="KW-1185">Reference proteome</keyword>
<evidence type="ECO:0008006" key="3">
    <source>
        <dbReference type="Google" id="ProtNLM"/>
    </source>
</evidence>
<protein>
    <recommendedName>
        <fullName evidence="3">DUF4216 domain-containing protein</fullName>
    </recommendedName>
</protein>